<dbReference type="AlphaFoldDB" id="A0AAN8PNF8"/>
<protein>
    <submittedName>
        <fullName evidence="2">Uncharacterized protein</fullName>
    </submittedName>
</protein>
<evidence type="ECO:0000313" key="2">
    <source>
        <dbReference type="EMBL" id="KAK6639951.1"/>
    </source>
</evidence>
<feature type="region of interest" description="Disordered" evidence="1">
    <location>
        <begin position="1"/>
        <end position="56"/>
    </location>
</feature>
<dbReference type="Proteomes" id="UP001372834">
    <property type="component" value="Unassembled WGS sequence"/>
</dbReference>
<proteinExistence type="predicted"/>
<comment type="caution">
    <text evidence="2">The sequence shown here is derived from an EMBL/GenBank/DDBJ whole genome shotgun (WGS) entry which is preliminary data.</text>
</comment>
<sequence length="194" mass="21657">MMKGSSKHNRVDVFNSGGLSPGKNSIPRPGSSTPNSVDASVSTEDLEVSEPGSLGAASDINVEEAEPQSFLLGPMVVRVLPNGMPIPGEFECPDRFYNNWKLVIPDDFVLRFTGEKNQLPKDEDIEELAPSRYHRFPTGSRPSPNGRLIQSSSSPRIGYEQYRYGKQGPARFYPQQPSSYDTYRMRPREYPATR</sequence>
<feature type="compositionally biased region" description="Polar residues" evidence="1">
    <location>
        <begin position="30"/>
        <end position="43"/>
    </location>
</feature>
<organism evidence="2 3">
    <name type="scientific">Polyplax serrata</name>
    <name type="common">Common mouse louse</name>
    <dbReference type="NCBI Taxonomy" id="468196"/>
    <lineage>
        <taxon>Eukaryota</taxon>
        <taxon>Metazoa</taxon>
        <taxon>Ecdysozoa</taxon>
        <taxon>Arthropoda</taxon>
        <taxon>Hexapoda</taxon>
        <taxon>Insecta</taxon>
        <taxon>Pterygota</taxon>
        <taxon>Neoptera</taxon>
        <taxon>Paraneoptera</taxon>
        <taxon>Psocodea</taxon>
        <taxon>Troctomorpha</taxon>
        <taxon>Phthiraptera</taxon>
        <taxon>Anoplura</taxon>
        <taxon>Polyplacidae</taxon>
        <taxon>Polyplax</taxon>
    </lineage>
</organism>
<evidence type="ECO:0000256" key="1">
    <source>
        <dbReference type="SAM" id="MobiDB-lite"/>
    </source>
</evidence>
<feature type="compositionally biased region" description="Basic and acidic residues" evidence="1">
    <location>
        <begin position="183"/>
        <end position="194"/>
    </location>
</feature>
<accession>A0AAN8PNF8</accession>
<feature type="compositionally biased region" description="Polar residues" evidence="1">
    <location>
        <begin position="140"/>
        <end position="155"/>
    </location>
</feature>
<name>A0AAN8PNF8_POLSC</name>
<gene>
    <name evidence="2" type="ORF">RUM43_008228</name>
</gene>
<dbReference type="EMBL" id="JAWJWE010000003">
    <property type="protein sequence ID" value="KAK6639951.1"/>
    <property type="molecule type" value="Genomic_DNA"/>
</dbReference>
<feature type="region of interest" description="Disordered" evidence="1">
    <location>
        <begin position="133"/>
        <end position="194"/>
    </location>
</feature>
<reference evidence="2 3" key="1">
    <citation type="submission" date="2023-10" db="EMBL/GenBank/DDBJ databases">
        <title>Genomes of two closely related lineages of the louse Polyplax serrata with different host specificities.</title>
        <authorList>
            <person name="Martinu J."/>
            <person name="Tarabai H."/>
            <person name="Stefka J."/>
            <person name="Hypsa V."/>
        </authorList>
    </citation>
    <scope>NUCLEOTIDE SEQUENCE [LARGE SCALE GENOMIC DNA]</scope>
    <source>
        <strain evidence="2">HR10_N</strain>
    </source>
</reference>
<evidence type="ECO:0000313" key="3">
    <source>
        <dbReference type="Proteomes" id="UP001372834"/>
    </source>
</evidence>